<evidence type="ECO:0000313" key="3">
    <source>
        <dbReference type="Proteomes" id="UP000199421"/>
    </source>
</evidence>
<dbReference type="STRING" id="407022.SAMN05661044_03141"/>
<evidence type="ECO:0000256" key="1">
    <source>
        <dbReference type="SAM" id="Phobius"/>
    </source>
</evidence>
<keyword evidence="1" id="KW-0472">Membrane</keyword>
<dbReference type="Proteomes" id="UP000199421">
    <property type="component" value="Unassembled WGS sequence"/>
</dbReference>
<protein>
    <submittedName>
        <fullName evidence="2">Uncharacterized protein</fullName>
    </submittedName>
</protein>
<dbReference type="EMBL" id="FOAF01000003">
    <property type="protein sequence ID" value="SEL69417.1"/>
    <property type="molecule type" value="Genomic_DNA"/>
</dbReference>
<organism evidence="2 3">
    <name type="scientific">Olivibacter domesticus</name>
    <name type="common">Pseudosphingobacterium domesticum</name>
    <dbReference type="NCBI Taxonomy" id="407022"/>
    <lineage>
        <taxon>Bacteria</taxon>
        <taxon>Pseudomonadati</taxon>
        <taxon>Bacteroidota</taxon>
        <taxon>Sphingobacteriia</taxon>
        <taxon>Sphingobacteriales</taxon>
        <taxon>Sphingobacteriaceae</taxon>
        <taxon>Olivibacter</taxon>
    </lineage>
</organism>
<name>A0A1H7SD16_OLID1</name>
<keyword evidence="1" id="KW-0812">Transmembrane</keyword>
<reference evidence="3" key="1">
    <citation type="submission" date="2016-10" db="EMBL/GenBank/DDBJ databases">
        <authorList>
            <person name="Varghese N."/>
            <person name="Submissions S."/>
        </authorList>
    </citation>
    <scope>NUCLEOTIDE SEQUENCE [LARGE SCALE GENOMIC DNA]</scope>
    <source>
        <strain evidence="3">DSM 18733</strain>
    </source>
</reference>
<keyword evidence="3" id="KW-1185">Reference proteome</keyword>
<sequence>MNDYMALVLAGMLGCWFLFSVLKYFPFAQDWIIAKDGLQLVPTWNFFAPEPNKTDYYLYYRVFSEHSDSYWRSVSFGQGRKWYAFLWNPNRRDRKSLFDLCQMLVSRPSTEQDELVYSMPYLLLLNHVNHLCANDIGEYVQFAIGRIVPIEDDGQLSIAFISNSHLLT</sequence>
<dbReference type="AlphaFoldDB" id="A0A1H7SD16"/>
<accession>A0A1H7SD16</accession>
<gene>
    <name evidence="2" type="ORF">SAMN05661044_03141</name>
</gene>
<dbReference type="RefSeq" id="WP_139202272.1">
    <property type="nucleotide sequence ID" value="NZ_FOAF01000003.1"/>
</dbReference>
<dbReference type="OrthoDB" id="8565707at2"/>
<evidence type="ECO:0000313" key="2">
    <source>
        <dbReference type="EMBL" id="SEL69417.1"/>
    </source>
</evidence>
<feature type="transmembrane region" description="Helical" evidence="1">
    <location>
        <begin position="6"/>
        <end position="25"/>
    </location>
</feature>
<keyword evidence="1" id="KW-1133">Transmembrane helix</keyword>
<proteinExistence type="predicted"/>